<dbReference type="Pfam" id="PF01522">
    <property type="entry name" value="Polysacc_deac_1"/>
    <property type="match status" value="1"/>
</dbReference>
<name>A0A920BSN8_9BACI</name>
<dbReference type="Proteomes" id="UP000682111">
    <property type="component" value="Unassembled WGS sequence"/>
</dbReference>
<dbReference type="InterPro" id="IPR002509">
    <property type="entry name" value="NODB_dom"/>
</dbReference>
<sequence length="275" mass="31479">MTPRKRLIIFTTLFCITIVIFSSSMILGKHLSLEAKVQATTINKSTYRIHKTKLMNIEVKGNSLNTFFQTKSAARVIYLTFDDGPTEYTEEILKILHTHQIKSTFFMLNENMIKRPEIVENVVADGHAIGCHGVTHRVSNFYKTMTSPREEMDTCAKTLESVSGKSSKIVRVPFGSFPNLTSAQKIELDKADYVMWDWNVDSNDWKIDNPKTITQSVLTQVQKLLKKDKVPVILFHDKEITAKVLPQIIEELKDLGYEFLPINENDIPVQFQIHS</sequence>
<protein>
    <submittedName>
        <fullName evidence="2">Polysaccharide deacetylase YheN</fullName>
    </submittedName>
</protein>
<accession>A0A920BSN8</accession>
<dbReference type="AlphaFoldDB" id="A0A920BSN8"/>
<dbReference type="PANTHER" id="PTHR10587:SF125">
    <property type="entry name" value="POLYSACCHARIDE DEACETYLASE YHEN-RELATED"/>
    <property type="match status" value="1"/>
</dbReference>
<dbReference type="RefSeq" id="WP_095306453.1">
    <property type="nucleotide sequence ID" value="NZ_BORC01000001.1"/>
</dbReference>
<dbReference type="InterPro" id="IPR011330">
    <property type="entry name" value="Glyco_hydro/deAcase_b/a-brl"/>
</dbReference>
<dbReference type="PANTHER" id="PTHR10587">
    <property type="entry name" value="GLYCOSYL TRANSFERASE-RELATED"/>
    <property type="match status" value="1"/>
</dbReference>
<dbReference type="CDD" id="cd10944">
    <property type="entry name" value="CE4_SmPgdA_like"/>
    <property type="match status" value="1"/>
</dbReference>
<evidence type="ECO:0000313" key="2">
    <source>
        <dbReference type="EMBL" id="GIN60846.1"/>
    </source>
</evidence>
<dbReference type="Gene3D" id="3.20.20.370">
    <property type="entry name" value="Glycoside hydrolase/deacetylase"/>
    <property type="match status" value="1"/>
</dbReference>
<gene>
    <name evidence="2" type="primary">yheN</name>
    <name evidence="2" type="ORF">J27TS8_08390</name>
</gene>
<keyword evidence="3" id="KW-1185">Reference proteome</keyword>
<dbReference type="EMBL" id="BORC01000001">
    <property type="protein sequence ID" value="GIN60846.1"/>
    <property type="molecule type" value="Genomic_DNA"/>
</dbReference>
<proteinExistence type="predicted"/>
<dbReference type="InterPro" id="IPR050248">
    <property type="entry name" value="Polysacc_deacetylase_ArnD"/>
</dbReference>
<evidence type="ECO:0000313" key="3">
    <source>
        <dbReference type="Proteomes" id="UP000682111"/>
    </source>
</evidence>
<organism evidence="2 3">
    <name type="scientific">Robertmurraya siralis</name>
    <dbReference type="NCBI Taxonomy" id="77777"/>
    <lineage>
        <taxon>Bacteria</taxon>
        <taxon>Bacillati</taxon>
        <taxon>Bacillota</taxon>
        <taxon>Bacilli</taxon>
        <taxon>Bacillales</taxon>
        <taxon>Bacillaceae</taxon>
        <taxon>Robertmurraya</taxon>
    </lineage>
</organism>
<dbReference type="PROSITE" id="PS51677">
    <property type="entry name" value="NODB"/>
    <property type="match status" value="1"/>
</dbReference>
<dbReference type="SUPFAM" id="SSF88713">
    <property type="entry name" value="Glycoside hydrolase/deacetylase"/>
    <property type="match status" value="1"/>
</dbReference>
<comment type="caution">
    <text evidence="2">The sequence shown here is derived from an EMBL/GenBank/DDBJ whole genome shotgun (WGS) entry which is preliminary data.</text>
</comment>
<dbReference type="GO" id="GO:0005975">
    <property type="term" value="P:carbohydrate metabolic process"/>
    <property type="evidence" value="ECO:0007669"/>
    <property type="project" value="InterPro"/>
</dbReference>
<feature type="domain" description="NodB homology" evidence="1">
    <location>
        <begin position="75"/>
        <end position="260"/>
    </location>
</feature>
<evidence type="ECO:0000259" key="1">
    <source>
        <dbReference type="PROSITE" id="PS51677"/>
    </source>
</evidence>
<dbReference type="GO" id="GO:0016810">
    <property type="term" value="F:hydrolase activity, acting on carbon-nitrogen (but not peptide) bonds"/>
    <property type="evidence" value="ECO:0007669"/>
    <property type="project" value="InterPro"/>
</dbReference>
<reference evidence="2" key="1">
    <citation type="submission" date="2021-03" db="EMBL/GenBank/DDBJ databases">
        <title>Antimicrobial resistance genes in bacteria isolated from Japanese honey, and their potential for conferring macrolide and lincosamide resistance in the American foulbrood pathogen Paenibacillus larvae.</title>
        <authorList>
            <person name="Okamoto M."/>
            <person name="Kumagai M."/>
            <person name="Kanamori H."/>
            <person name="Takamatsu D."/>
        </authorList>
    </citation>
    <scope>NUCLEOTIDE SEQUENCE</scope>
    <source>
        <strain evidence="2">J27TS8</strain>
    </source>
</reference>